<name>A0AAQ3K2Q8_9LILI</name>
<dbReference type="EMBL" id="CP136892">
    <property type="protein sequence ID" value="WOL00807.1"/>
    <property type="molecule type" value="Genomic_DNA"/>
</dbReference>
<accession>A0AAQ3K2Q8</accession>
<dbReference type="AlphaFoldDB" id="A0AAQ3K2Q8"/>
<proteinExistence type="predicted"/>
<protein>
    <submittedName>
        <fullName evidence="1">Uncharacterized protein</fullName>
    </submittedName>
</protein>
<gene>
    <name evidence="1" type="ORF">Cni_G09520</name>
</gene>
<evidence type="ECO:0000313" key="2">
    <source>
        <dbReference type="Proteomes" id="UP001327560"/>
    </source>
</evidence>
<keyword evidence="2" id="KW-1185">Reference proteome</keyword>
<evidence type="ECO:0000313" key="1">
    <source>
        <dbReference type="EMBL" id="WOL00807.1"/>
    </source>
</evidence>
<organism evidence="1 2">
    <name type="scientific">Canna indica</name>
    <name type="common">Indian-shot</name>
    <dbReference type="NCBI Taxonomy" id="4628"/>
    <lineage>
        <taxon>Eukaryota</taxon>
        <taxon>Viridiplantae</taxon>
        <taxon>Streptophyta</taxon>
        <taxon>Embryophyta</taxon>
        <taxon>Tracheophyta</taxon>
        <taxon>Spermatophyta</taxon>
        <taxon>Magnoliopsida</taxon>
        <taxon>Liliopsida</taxon>
        <taxon>Zingiberales</taxon>
        <taxon>Cannaceae</taxon>
        <taxon>Canna</taxon>
    </lineage>
</organism>
<dbReference type="Proteomes" id="UP001327560">
    <property type="component" value="Chromosome 3"/>
</dbReference>
<sequence length="90" mass="10716">MVRFEGRDHEISIDLRAKEREVKVEAGMVVSVDDKRVHNVLRLQWMFRGMEKVEVEGDAGAQMQVSWDLHDWLFVFEGDREKIFLHNFLQ</sequence>
<dbReference type="PANTHER" id="PTHR31972:SF3">
    <property type="entry name" value="OS09G0416600 PROTEIN"/>
    <property type="match status" value="1"/>
</dbReference>
<dbReference type="Pfam" id="PF05910">
    <property type="entry name" value="DUF868"/>
    <property type="match status" value="1"/>
</dbReference>
<dbReference type="PANTHER" id="PTHR31972">
    <property type="entry name" value="EXPRESSED PROTEIN"/>
    <property type="match status" value="1"/>
</dbReference>
<dbReference type="InterPro" id="IPR008586">
    <property type="entry name" value="DUF868_pln"/>
</dbReference>
<reference evidence="1 2" key="1">
    <citation type="submission" date="2023-10" db="EMBL/GenBank/DDBJ databases">
        <title>Chromosome-scale genome assembly provides insights into flower coloration mechanisms of Canna indica.</title>
        <authorList>
            <person name="Li C."/>
        </authorList>
    </citation>
    <scope>NUCLEOTIDE SEQUENCE [LARGE SCALE GENOMIC DNA]</scope>
    <source>
        <tissue evidence="1">Flower</tissue>
    </source>
</reference>